<keyword evidence="4 10" id="KW-0812">Transmembrane</keyword>
<organism evidence="11 12">
    <name type="scientific">Virgibacillus halodenitrificans</name>
    <name type="common">Bacillus halodenitrificans</name>
    <dbReference type="NCBI Taxonomy" id="1482"/>
    <lineage>
        <taxon>Bacteria</taxon>
        <taxon>Bacillati</taxon>
        <taxon>Bacillota</taxon>
        <taxon>Bacilli</taxon>
        <taxon>Bacillales</taxon>
        <taxon>Bacillaceae</taxon>
        <taxon>Virgibacillus</taxon>
    </lineage>
</organism>
<name>A0AAC9NKG7_VIRHA</name>
<feature type="transmembrane region" description="Helical" evidence="10">
    <location>
        <begin position="147"/>
        <end position="176"/>
    </location>
</feature>
<comment type="pathway">
    <text evidence="10">Lipid metabolism; phospholipid metabolism.</text>
</comment>
<dbReference type="GO" id="GO:0008654">
    <property type="term" value="P:phospholipid biosynthetic process"/>
    <property type="evidence" value="ECO:0007669"/>
    <property type="project" value="UniProtKB-UniRule"/>
</dbReference>
<dbReference type="PANTHER" id="PTHR30309:SF0">
    <property type="entry name" value="GLYCEROL-3-PHOSPHATE ACYLTRANSFERASE-RELATED"/>
    <property type="match status" value="1"/>
</dbReference>
<sequence length="183" mass="19706">MLVCLFIVGAYLFGCINGAYYVGKMLKNSDVRKLGSSNAGARNAGRVFGREAFIYTVIIDAVKTVVPLAIVIYLFGERPLILGMIAGAVMVGHIWPVQLQFQGGKGVVVYLAAALVLAPLALLITGIVVFILFILKKDITIAGLIGFFVIPVTLFIKAEFILAAVFSILLFIVIFLHRNGEGT</sequence>
<evidence type="ECO:0000256" key="6">
    <source>
        <dbReference type="ARBA" id="ARBA00023098"/>
    </source>
</evidence>
<comment type="subunit">
    <text evidence="10">Probably interacts with PlsX.</text>
</comment>
<gene>
    <name evidence="10" type="primary">plsY</name>
    <name evidence="11" type="ORF">BME96_06775</name>
</gene>
<keyword evidence="3 10" id="KW-0808">Transferase</keyword>
<dbReference type="RefSeq" id="WP_019377284.1">
    <property type="nucleotide sequence ID" value="NZ_CP017962.1"/>
</dbReference>
<dbReference type="SMART" id="SM01207">
    <property type="entry name" value="G3P_acyltransf"/>
    <property type="match status" value="1"/>
</dbReference>
<dbReference type="Proteomes" id="UP000182945">
    <property type="component" value="Chromosome"/>
</dbReference>
<dbReference type="HAMAP" id="MF_01043">
    <property type="entry name" value="PlsY"/>
    <property type="match status" value="1"/>
</dbReference>
<dbReference type="PANTHER" id="PTHR30309">
    <property type="entry name" value="INNER MEMBRANE PROTEIN YGIH"/>
    <property type="match status" value="1"/>
</dbReference>
<dbReference type="GeneID" id="71514085"/>
<accession>A0AAC9NKG7</accession>
<evidence type="ECO:0000256" key="10">
    <source>
        <dbReference type="HAMAP-Rule" id="MF_01043"/>
    </source>
</evidence>
<evidence type="ECO:0000256" key="5">
    <source>
        <dbReference type="ARBA" id="ARBA00022989"/>
    </source>
</evidence>
<keyword evidence="2 10" id="KW-0444">Lipid biosynthesis</keyword>
<evidence type="ECO:0000313" key="11">
    <source>
        <dbReference type="EMBL" id="APC47890.1"/>
    </source>
</evidence>
<keyword evidence="1 10" id="KW-1003">Cell membrane</keyword>
<keyword evidence="6 10" id="KW-0443">Lipid metabolism</keyword>
<keyword evidence="8 10" id="KW-0594">Phospholipid biosynthesis</keyword>
<dbReference type="EC" id="2.3.1.275" evidence="10"/>
<keyword evidence="5 10" id="KW-1133">Transmembrane helix</keyword>
<comment type="subcellular location">
    <subcellularLocation>
        <location evidence="10">Cell membrane</location>
        <topology evidence="10">Multi-pass membrane protein</topology>
    </subcellularLocation>
</comment>
<dbReference type="EMBL" id="CP017962">
    <property type="protein sequence ID" value="APC47890.1"/>
    <property type="molecule type" value="Genomic_DNA"/>
</dbReference>
<evidence type="ECO:0000256" key="4">
    <source>
        <dbReference type="ARBA" id="ARBA00022692"/>
    </source>
</evidence>
<dbReference type="GO" id="GO:0043772">
    <property type="term" value="F:acyl-phosphate glycerol-3-phosphate acyltransferase activity"/>
    <property type="evidence" value="ECO:0007669"/>
    <property type="project" value="UniProtKB-UniRule"/>
</dbReference>
<proteinExistence type="inferred from homology"/>
<feature type="transmembrane region" description="Helical" evidence="10">
    <location>
        <begin position="107"/>
        <end position="135"/>
    </location>
</feature>
<evidence type="ECO:0000256" key="7">
    <source>
        <dbReference type="ARBA" id="ARBA00023136"/>
    </source>
</evidence>
<dbReference type="KEGG" id="vhl:BME96_06775"/>
<evidence type="ECO:0000256" key="3">
    <source>
        <dbReference type="ARBA" id="ARBA00022679"/>
    </source>
</evidence>
<dbReference type="GO" id="GO:0005886">
    <property type="term" value="C:plasma membrane"/>
    <property type="evidence" value="ECO:0007669"/>
    <property type="project" value="UniProtKB-SubCell"/>
</dbReference>
<keyword evidence="7 10" id="KW-0472">Membrane</keyword>
<evidence type="ECO:0000256" key="9">
    <source>
        <dbReference type="ARBA" id="ARBA00023264"/>
    </source>
</evidence>
<feature type="transmembrane region" description="Helical" evidence="10">
    <location>
        <begin position="52"/>
        <end position="75"/>
    </location>
</feature>
<evidence type="ECO:0000256" key="8">
    <source>
        <dbReference type="ARBA" id="ARBA00023209"/>
    </source>
</evidence>
<protein>
    <recommendedName>
        <fullName evidence="10">Glycerol-3-phosphate acyltransferase</fullName>
    </recommendedName>
    <alternativeName>
        <fullName evidence="10">Acyl-PO4 G3P acyltransferase</fullName>
    </alternativeName>
    <alternativeName>
        <fullName evidence="10">Acyl-phosphate--glycerol-3-phosphate acyltransferase</fullName>
    </alternativeName>
    <alternativeName>
        <fullName evidence="10">G3P acyltransferase</fullName>
        <shortName evidence="10">GPAT</shortName>
        <ecNumber evidence="10">2.3.1.275</ecNumber>
    </alternativeName>
    <alternativeName>
        <fullName evidence="10">Lysophosphatidic acid synthase</fullName>
        <shortName evidence="10">LPA synthase</shortName>
    </alternativeName>
</protein>
<evidence type="ECO:0000313" key="12">
    <source>
        <dbReference type="Proteomes" id="UP000182945"/>
    </source>
</evidence>
<keyword evidence="9 10" id="KW-1208">Phospholipid metabolism</keyword>
<evidence type="ECO:0000256" key="2">
    <source>
        <dbReference type="ARBA" id="ARBA00022516"/>
    </source>
</evidence>
<reference evidence="11 12" key="1">
    <citation type="submission" date="2016-11" db="EMBL/GenBank/DDBJ databases">
        <title>Complete genome sequencing of Virgibacillus halodenitrificans PDB-F2.</title>
        <authorList>
            <person name="Sun Z."/>
            <person name="Zhou Y."/>
            <person name="Li H."/>
        </authorList>
    </citation>
    <scope>NUCLEOTIDE SEQUENCE [LARGE SCALE GENOMIC DNA]</scope>
    <source>
        <strain evidence="11 12">PDB-F2</strain>
    </source>
</reference>
<dbReference type="InterPro" id="IPR003811">
    <property type="entry name" value="G3P_acylTferase_PlsY"/>
</dbReference>
<comment type="similarity">
    <text evidence="10">Belongs to the PlsY family.</text>
</comment>
<dbReference type="AlphaFoldDB" id="A0AAC9NKG7"/>
<evidence type="ECO:0000256" key="1">
    <source>
        <dbReference type="ARBA" id="ARBA00022475"/>
    </source>
</evidence>
<dbReference type="Pfam" id="PF02660">
    <property type="entry name" value="G3P_acyltransf"/>
    <property type="match status" value="1"/>
</dbReference>
<comment type="function">
    <text evidence="10">Catalyzes the transfer of an acyl group from acyl-phosphate (acyl-PO(4)) to glycerol-3-phosphate (G3P) to form lysophosphatidic acid (LPA). This enzyme utilizes acyl-phosphate as fatty acyl donor, but not acyl-CoA or acyl-ACP.</text>
</comment>
<comment type="catalytic activity">
    <reaction evidence="10">
        <text>an acyl phosphate + sn-glycerol 3-phosphate = a 1-acyl-sn-glycero-3-phosphate + phosphate</text>
        <dbReference type="Rhea" id="RHEA:34075"/>
        <dbReference type="ChEBI" id="CHEBI:43474"/>
        <dbReference type="ChEBI" id="CHEBI:57597"/>
        <dbReference type="ChEBI" id="CHEBI:57970"/>
        <dbReference type="ChEBI" id="CHEBI:59918"/>
        <dbReference type="EC" id="2.3.1.275"/>
    </reaction>
</comment>
<feature type="transmembrane region" description="Helical" evidence="10">
    <location>
        <begin position="80"/>
        <end position="101"/>
    </location>
</feature>